<dbReference type="InterPro" id="IPR031259">
    <property type="entry name" value="ILBP"/>
</dbReference>
<comment type="similarity">
    <text evidence="1">Belongs to the calycin superfamily. Fatty-acid binding protein (FABP) family.</text>
</comment>
<sequence length="176" mass="19760">MSSSTVLTVFAALVASANGLLWLQWGVRKCSFFDFFLLLRRVKRLLRNDADSKRHRRQAYLKEVGVGMLLRKMAANIKPTLDIKIEGDEWTMTSTSSFKTHAVKFKLGQEFDDKTADGRDVLSKFTVENDKLVQKETGKNGGKDSTILRFVEGGNKLSVTCECNGVKSVRTYEKAA</sequence>
<keyword evidence="5" id="KW-1185">Reference proteome</keyword>
<evidence type="ECO:0000256" key="1">
    <source>
        <dbReference type="ARBA" id="ARBA00008390"/>
    </source>
</evidence>
<accession>A0A8S1HEZ5</accession>
<dbReference type="InterPro" id="IPR000463">
    <property type="entry name" value="Fatty_acid-bd"/>
</dbReference>
<evidence type="ECO:0000256" key="2">
    <source>
        <dbReference type="ARBA" id="ARBA00023121"/>
    </source>
</evidence>
<reference evidence="4" key="1">
    <citation type="submission" date="2020-10" db="EMBL/GenBank/DDBJ databases">
        <authorList>
            <person name="Kikuchi T."/>
        </authorList>
    </citation>
    <scope>NUCLEOTIDE SEQUENCE</scope>
    <source>
        <strain evidence="4">NKZ352</strain>
    </source>
</reference>
<feature type="domain" description="Lipocalin/cytosolic fatty-acid binding" evidence="3">
    <location>
        <begin position="58"/>
        <end position="174"/>
    </location>
</feature>
<evidence type="ECO:0000313" key="4">
    <source>
        <dbReference type="EMBL" id="CAD6195043.1"/>
    </source>
</evidence>
<dbReference type="InterPro" id="IPR000566">
    <property type="entry name" value="Lipocln_cytosolic_FA-bd_dom"/>
</dbReference>
<dbReference type="Proteomes" id="UP000835052">
    <property type="component" value="Unassembled WGS sequence"/>
</dbReference>
<evidence type="ECO:0000259" key="3">
    <source>
        <dbReference type="Pfam" id="PF00061"/>
    </source>
</evidence>
<name>A0A8S1HEZ5_9PELO</name>
<organism evidence="4 5">
    <name type="scientific">Caenorhabditis auriculariae</name>
    <dbReference type="NCBI Taxonomy" id="2777116"/>
    <lineage>
        <taxon>Eukaryota</taxon>
        <taxon>Metazoa</taxon>
        <taxon>Ecdysozoa</taxon>
        <taxon>Nematoda</taxon>
        <taxon>Chromadorea</taxon>
        <taxon>Rhabditida</taxon>
        <taxon>Rhabditina</taxon>
        <taxon>Rhabditomorpha</taxon>
        <taxon>Rhabditoidea</taxon>
        <taxon>Rhabditidae</taxon>
        <taxon>Peloderinae</taxon>
        <taxon>Caenorhabditis</taxon>
    </lineage>
</organism>
<dbReference type="Gene3D" id="2.40.128.20">
    <property type="match status" value="1"/>
</dbReference>
<dbReference type="CDD" id="cd00742">
    <property type="entry name" value="FABP"/>
    <property type="match status" value="1"/>
</dbReference>
<dbReference type="SUPFAM" id="SSF50814">
    <property type="entry name" value="Lipocalins"/>
    <property type="match status" value="1"/>
</dbReference>
<dbReference type="Pfam" id="PF00061">
    <property type="entry name" value="Lipocalin"/>
    <property type="match status" value="1"/>
</dbReference>
<dbReference type="PRINTS" id="PR00178">
    <property type="entry name" value="FATTYACIDBP"/>
</dbReference>
<gene>
    <name evidence="4" type="ORF">CAUJ_LOCUS10962</name>
</gene>
<dbReference type="EMBL" id="CAJGYM010000050">
    <property type="protein sequence ID" value="CAD6195043.1"/>
    <property type="molecule type" value="Genomic_DNA"/>
</dbReference>
<evidence type="ECO:0000313" key="5">
    <source>
        <dbReference type="Proteomes" id="UP000835052"/>
    </source>
</evidence>
<dbReference type="OrthoDB" id="412780at2759"/>
<comment type="caution">
    <text evidence="4">The sequence shown here is derived from an EMBL/GenBank/DDBJ whole genome shotgun (WGS) entry which is preliminary data.</text>
</comment>
<proteinExistence type="inferred from homology"/>
<dbReference type="InterPro" id="IPR012674">
    <property type="entry name" value="Calycin"/>
</dbReference>
<keyword evidence="2" id="KW-0446">Lipid-binding</keyword>
<dbReference type="GO" id="GO:0008289">
    <property type="term" value="F:lipid binding"/>
    <property type="evidence" value="ECO:0007669"/>
    <property type="project" value="UniProtKB-KW"/>
</dbReference>
<dbReference type="AlphaFoldDB" id="A0A8S1HEZ5"/>
<dbReference type="PANTHER" id="PTHR11955">
    <property type="entry name" value="FATTY ACID BINDING PROTEIN"/>
    <property type="match status" value="1"/>
</dbReference>
<protein>
    <recommendedName>
        <fullName evidence="3">Lipocalin/cytosolic fatty-acid binding domain-containing protein</fullName>
    </recommendedName>
</protein>